<dbReference type="EMBL" id="FOVC01000010">
    <property type="protein sequence ID" value="SFN54412.1"/>
    <property type="molecule type" value="Genomic_DNA"/>
</dbReference>
<dbReference type="Proteomes" id="UP000242222">
    <property type="component" value="Unassembled WGS sequence"/>
</dbReference>
<dbReference type="GO" id="GO:0005829">
    <property type="term" value="C:cytosol"/>
    <property type="evidence" value="ECO:0007669"/>
    <property type="project" value="TreeGrafter"/>
</dbReference>
<evidence type="ECO:0000313" key="5">
    <source>
        <dbReference type="EMBL" id="SFN54412.1"/>
    </source>
</evidence>
<evidence type="ECO:0000256" key="3">
    <source>
        <dbReference type="HAMAP-Rule" id="MF_01626"/>
    </source>
</evidence>
<evidence type="ECO:0000313" key="6">
    <source>
        <dbReference type="Proteomes" id="UP000242222"/>
    </source>
</evidence>
<dbReference type="Gene3D" id="3.40.50.410">
    <property type="entry name" value="von Willebrand factor, type A domain"/>
    <property type="match status" value="1"/>
</dbReference>
<keyword evidence="1 3" id="KW-0963">Cytoplasm</keyword>
<reference evidence="6" key="1">
    <citation type="submission" date="2016-10" db="EMBL/GenBank/DDBJ databases">
        <authorList>
            <person name="Varghese N."/>
            <person name="Submissions S."/>
        </authorList>
    </citation>
    <scope>NUCLEOTIDE SEQUENCE [LARGE SCALE GENOMIC DNA]</scope>
    <source>
        <strain evidence="6">N6PO6</strain>
    </source>
</reference>
<keyword evidence="6" id="KW-1185">Reference proteome</keyword>
<dbReference type="RefSeq" id="WP_092878872.1">
    <property type="nucleotide sequence ID" value="NZ_FOVC01000010.1"/>
</dbReference>
<dbReference type="InterPro" id="IPR036465">
    <property type="entry name" value="vWFA_dom_sf"/>
</dbReference>
<dbReference type="PANTHER" id="PTHR36846">
    <property type="entry name" value="PROTEIN VIAA"/>
    <property type="match status" value="1"/>
</dbReference>
<proteinExistence type="inferred from homology"/>
<dbReference type="OrthoDB" id="387240at2"/>
<evidence type="ECO:0000256" key="1">
    <source>
        <dbReference type="ARBA" id="ARBA00022490"/>
    </source>
</evidence>
<keyword evidence="2 3" id="KW-0143">Chaperone</keyword>
<comment type="subcellular location">
    <subcellularLocation>
        <location evidence="3">Cytoplasm</location>
    </subcellularLocation>
</comment>
<dbReference type="SUPFAM" id="SSF53300">
    <property type="entry name" value="vWA-like"/>
    <property type="match status" value="1"/>
</dbReference>
<sequence>MISMDTLSVSLSISEQEMIDEMIVTLLASPEIAVFLNKSPALKNALLRDVLRWKAEIRDRLQTTPVPHALAQELQLFQQSQTIDFATFNQRLPTTLKALQNNASSFAKEALILIENSGNAALSRAQQSLFIQRWRLSLNMQALSLDQALLEQEREKLLAELQQRLAMSGQLAPVLAENETSAGQLWDMSRGSLQRGDYQLILQYADFLSLQPELAALAERLGRSREAKASSERNTQMDVLRQRVREPATAPEEVSGIHQSDDILRLLPPELATLGISELEIEFYRRLVEKRLLTYRLQGESWREKLITRPAHHNQRQQQPFGPFIICVDTSGSMGGFNERCAKAFCLALLKVALNDQRRCMLMLFAHQVIVYELTAEDGISQAIRFLSQQFRGGTNLTACLEHVLKHLALPGWQEADAVVISDFIAQRLPEKLSDEVKHHQLRLQQKFHAVAMSDHGKPAILRIFDHIWRFDTGIKSRLLRHLRR</sequence>
<dbReference type="NCBIfam" id="NF008230">
    <property type="entry name" value="PRK10997.1"/>
    <property type="match status" value="1"/>
</dbReference>
<comment type="subunit">
    <text evidence="3">Homodimer. Interacts with RavA.</text>
</comment>
<dbReference type="STRING" id="1367852.SAMN05216516_11017"/>
<feature type="domain" description="VWFA" evidence="4">
    <location>
        <begin position="321"/>
        <end position="485"/>
    </location>
</feature>
<evidence type="ECO:0000256" key="2">
    <source>
        <dbReference type="ARBA" id="ARBA00023186"/>
    </source>
</evidence>
<dbReference type="InterPro" id="IPR023481">
    <property type="entry name" value="Uncharacterised_ViaA"/>
</dbReference>
<comment type="similarity">
    <text evidence="3">Belongs to the ViaA family.</text>
</comment>
<dbReference type="HAMAP" id="MF_01626">
    <property type="entry name" value="ViaA"/>
    <property type="match status" value="1"/>
</dbReference>
<organism evidence="5 6">
    <name type="scientific">Izhakiella capsodis</name>
    <dbReference type="NCBI Taxonomy" id="1367852"/>
    <lineage>
        <taxon>Bacteria</taxon>
        <taxon>Pseudomonadati</taxon>
        <taxon>Pseudomonadota</taxon>
        <taxon>Gammaproteobacteria</taxon>
        <taxon>Enterobacterales</taxon>
        <taxon>Erwiniaceae</taxon>
        <taxon>Izhakiella</taxon>
    </lineage>
</organism>
<dbReference type="PANTHER" id="PTHR36846:SF1">
    <property type="entry name" value="PROTEIN VIAA"/>
    <property type="match status" value="1"/>
</dbReference>
<dbReference type="CDD" id="cd01462">
    <property type="entry name" value="VWA_YIEM_type"/>
    <property type="match status" value="1"/>
</dbReference>
<dbReference type="Pfam" id="PF13519">
    <property type="entry name" value="VWA_2"/>
    <property type="match status" value="1"/>
</dbReference>
<dbReference type="InterPro" id="IPR002035">
    <property type="entry name" value="VWF_A"/>
</dbReference>
<dbReference type="SMART" id="SM00327">
    <property type="entry name" value="VWA"/>
    <property type="match status" value="1"/>
</dbReference>
<protein>
    <recommendedName>
        <fullName evidence="3">Regulatory protein ViaA</fullName>
    </recommendedName>
    <alternativeName>
        <fullName evidence="3">VWA interacting with AAA+ ATPase</fullName>
    </alternativeName>
</protein>
<dbReference type="AlphaFoldDB" id="A0A1I4ZW12"/>
<name>A0A1I4ZW12_9GAMM</name>
<evidence type="ECO:0000259" key="4">
    <source>
        <dbReference type="SMART" id="SM00327"/>
    </source>
</evidence>
<accession>A0A1I4ZW12</accession>
<gene>
    <name evidence="3" type="primary">viaA</name>
    <name evidence="5" type="ORF">SAMN05216516_11017</name>
</gene>
<comment type="function">
    <text evidence="3">Component of the RavA-ViaA chaperone complex, which may act on the membrane to optimize the function of some of the respiratory chains. ViaA stimulates the ATPase activity of RavA.</text>
</comment>